<dbReference type="Gene3D" id="3.90.1750.10">
    <property type="entry name" value="Hect, E3 ligase catalytic domains"/>
    <property type="match status" value="1"/>
</dbReference>
<feature type="repeat" description="RCC1" evidence="12">
    <location>
        <begin position="3368"/>
        <end position="3419"/>
    </location>
</feature>
<gene>
    <name evidence="16" type="primary">LOC115368605</name>
</gene>
<evidence type="ECO:0000256" key="3">
    <source>
        <dbReference type="ARBA" id="ARBA00004906"/>
    </source>
</evidence>
<evidence type="ECO:0000256" key="10">
    <source>
        <dbReference type="PROSITE-ProRule" id="PRU00104"/>
    </source>
</evidence>
<reference evidence="16" key="3">
    <citation type="submission" date="2025-09" db="UniProtKB">
        <authorList>
            <consortium name="Ensembl"/>
        </authorList>
    </citation>
    <scope>IDENTIFICATION</scope>
</reference>
<evidence type="ECO:0000256" key="1">
    <source>
        <dbReference type="ARBA" id="ARBA00000885"/>
    </source>
</evidence>
<feature type="domain" description="HECT" evidence="15">
    <location>
        <begin position="3663"/>
        <end position="4010"/>
    </location>
</feature>
<feature type="repeat" description="RCC1" evidence="12">
    <location>
        <begin position="374"/>
        <end position="423"/>
    </location>
</feature>
<dbReference type="PROSITE" id="PS50188">
    <property type="entry name" value="B302_SPRY"/>
    <property type="match status" value="1"/>
</dbReference>
<feature type="active site" description="Glycyl thioester intermediate" evidence="10">
    <location>
        <position position="3973"/>
    </location>
</feature>
<dbReference type="PROSITE" id="PS50294">
    <property type="entry name" value="WD_REPEATS_REGION"/>
    <property type="match status" value="1"/>
</dbReference>
<evidence type="ECO:0000256" key="7">
    <source>
        <dbReference type="ARBA" id="ARBA00022679"/>
    </source>
</evidence>
<keyword evidence="11" id="KW-0853">WD repeat</keyword>
<dbReference type="Gene3D" id="2.60.120.920">
    <property type="match status" value="1"/>
</dbReference>
<dbReference type="PROSITE" id="PS50082">
    <property type="entry name" value="WD_REPEATS_2"/>
    <property type="match status" value="1"/>
</dbReference>
<dbReference type="InterPro" id="IPR001680">
    <property type="entry name" value="WD40_rpt"/>
</dbReference>
<dbReference type="SMART" id="SM00449">
    <property type="entry name" value="SPRY"/>
    <property type="match status" value="1"/>
</dbReference>
<dbReference type="Proteomes" id="UP000472263">
    <property type="component" value="Chromosome 12"/>
</dbReference>
<evidence type="ECO:0000256" key="6">
    <source>
        <dbReference type="ARBA" id="ARBA00022553"/>
    </source>
</evidence>
<feature type="repeat" description="RCC1" evidence="12">
    <location>
        <begin position="3208"/>
        <end position="3262"/>
    </location>
</feature>
<evidence type="ECO:0000256" key="13">
    <source>
        <dbReference type="SAM" id="MobiDB-lite"/>
    </source>
</evidence>
<dbReference type="InterPro" id="IPR000569">
    <property type="entry name" value="HECT_dom"/>
</dbReference>
<dbReference type="InterPro" id="IPR035768">
    <property type="entry name" value="SPRY_HERC1"/>
</dbReference>
<reference evidence="16" key="2">
    <citation type="submission" date="2025-08" db="UniProtKB">
        <authorList>
            <consortium name="Ensembl"/>
        </authorList>
    </citation>
    <scope>IDENTIFICATION</scope>
</reference>
<dbReference type="PROSITE" id="PS00626">
    <property type="entry name" value="RCC1_2"/>
    <property type="match status" value="3"/>
</dbReference>
<feature type="repeat" description="RCC1" evidence="12">
    <location>
        <begin position="3472"/>
        <end position="3523"/>
    </location>
</feature>
<dbReference type="EC" id="2.3.2.26" evidence="4"/>
<feature type="repeat" description="RCC1" evidence="12">
    <location>
        <begin position="638"/>
        <end position="688"/>
    </location>
</feature>
<evidence type="ECO:0000256" key="8">
    <source>
        <dbReference type="ARBA" id="ARBA00022737"/>
    </source>
</evidence>
<dbReference type="Pfam" id="PF00415">
    <property type="entry name" value="RCC1"/>
    <property type="match status" value="5"/>
</dbReference>
<dbReference type="SUPFAM" id="SSF50978">
    <property type="entry name" value="WD40 repeat-like"/>
    <property type="match status" value="1"/>
</dbReference>
<keyword evidence="8" id="KW-0677">Repeat</keyword>
<organism evidence="16 17">
    <name type="scientific">Myripristis murdjan</name>
    <name type="common">pinecone soldierfish</name>
    <dbReference type="NCBI Taxonomy" id="586833"/>
    <lineage>
        <taxon>Eukaryota</taxon>
        <taxon>Metazoa</taxon>
        <taxon>Chordata</taxon>
        <taxon>Craniata</taxon>
        <taxon>Vertebrata</taxon>
        <taxon>Euteleostomi</taxon>
        <taxon>Actinopterygii</taxon>
        <taxon>Neopterygii</taxon>
        <taxon>Teleostei</taxon>
        <taxon>Neoteleostei</taxon>
        <taxon>Acanthomorphata</taxon>
        <taxon>Holocentriformes</taxon>
        <taxon>Holocentridae</taxon>
        <taxon>Myripristis</taxon>
    </lineage>
</organism>
<evidence type="ECO:0000256" key="11">
    <source>
        <dbReference type="PROSITE-ProRule" id="PRU00221"/>
    </source>
</evidence>
<dbReference type="FunFam" id="2.60.120.920:FF:000015">
    <property type="entry name" value="LOW QUALITY PROTEIN: probable E3 ubiquitin-protein ligase HERC1"/>
    <property type="match status" value="1"/>
</dbReference>
<keyword evidence="17" id="KW-1185">Reference proteome</keyword>
<keyword evidence="9 10" id="KW-0833">Ubl conjugation pathway</keyword>
<evidence type="ECO:0000256" key="2">
    <source>
        <dbReference type="ARBA" id="ARBA00004496"/>
    </source>
</evidence>
<comment type="pathway">
    <text evidence="3">Protein modification; protein ubiquitination.</text>
</comment>
<dbReference type="Pfam" id="PF00622">
    <property type="entry name" value="SPRY"/>
    <property type="match status" value="1"/>
</dbReference>
<dbReference type="PANTHER" id="PTHR22872">
    <property type="entry name" value="BTK-BINDING PROTEIN-RELATED"/>
    <property type="match status" value="1"/>
</dbReference>
<feature type="repeat" description="RCC1" evidence="12">
    <location>
        <begin position="424"/>
        <end position="478"/>
    </location>
</feature>
<evidence type="ECO:0000256" key="4">
    <source>
        <dbReference type="ARBA" id="ARBA00012485"/>
    </source>
</evidence>
<dbReference type="InterPro" id="IPR000408">
    <property type="entry name" value="Reg_chr_condens"/>
</dbReference>
<feature type="region of interest" description="Disordered" evidence="13">
    <location>
        <begin position="2157"/>
        <end position="2181"/>
    </location>
</feature>
<dbReference type="Gene3D" id="3.30.2410.10">
    <property type="entry name" value="Hect, E3 ligase catalytic domain"/>
    <property type="match status" value="1"/>
</dbReference>
<dbReference type="Pfam" id="PF25390">
    <property type="entry name" value="WD40_RLD"/>
    <property type="match status" value="2"/>
</dbReference>
<dbReference type="InterPro" id="IPR001870">
    <property type="entry name" value="B30.2/SPRY"/>
</dbReference>
<keyword evidence="6" id="KW-0597">Phosphoprotein</keyword>
<feature type="repeat" description="WD" evidence="11">
    <location>
        <begin position="2909"/>
        <end position="2950"/>
    </location>
</feature>
<feature type="repeat" description="RCC1" evidence="12">
    <location>
        <begin position="3263"/>
        <end position="3314"/>
    </location>
</feature>
<dbReference type="Gene3D" id="3.30.2160.10">
    <property type="entry name" value="Hect, E3 ligase catalytic domain"/>
    <property type="match status" value="1"/>
</dbReference>
<comment type="subcellular location">
    <subcellularLocation>
        <location evidence="2">Cytoplasm</location>
    </subcellularLocation>
</comment>
<keyword evidence="7" id="KW-0808">Transferase</keyword>
<dbReference type="InterPro" id="IPR003877">
    <property type="entry name" value="SPRY_dom"/>
</dbReference>
<sequence length="4023" mass="440734">RAALYMVPCQSHVMLKWQEHLNSSWAAEDSAQTATRYGAAVLYDKLVHNKEVVGLAQPVQELIGPRLPDFQYESCASEEKEEYLSALLHSQRCLAHRMLAQTSYALSLHHRLVVLQRIYYALHNKYHDKFRIQLPPQSMASGTECGALELTSEPWLIGGGSRAKSGTDVLIEMGVRTGLSLLFSLLQQNWRYAASVDPGSALCNDVLATASSVLASLPPLSLANENKIPSVGLDCLAQVADFLKKTSVSSGTGGADPAGRRLALELLLGLAMQRGSLKFLLEWVEVALAASMSSSTSTLSSLSPLNSQQSESGVDCDLINQTLLQMRQYSDADGLCGLTQAALCLFEEICNLASYCLCSCNTGASTPGAEHDAVMVYVWGSNSSHQLAEGTLEKILQPKLTQGFSDAQMIEAGQYCTFSVSADGSVKACGKGSYGRLGLGDSNNQSVPKKLVLEPHRNMRKVSSSKGSDGHTLAVTVEGEYPKIIQGPLQGKVSLQDILKASGRHLVWETWIEVFRWSSHLSFIYIHSAAVTNDGELYTWGEGDFGRLGHSDSHSRNVPTLVKDISGVGQVACGSSHTIAVAQDGRIVWSFGGGDNGKLGHGDTNRVYRPKVIEALHGFIIRKVCAGSQSSLALTSAGQVFAWGCGSCLGCGSSETTSLRPRFIEDLSVTKIIDISCGDSHCLALSHENEVYAWGNNTMGQCGQGHTSTPVTKPKKVIGLEGVSIQQITAGTSHSLAWTAVPTDRQLVAWHRPFCVDLEESTFTYLRNFLERYCDDIGNDMPPPPFVSKREHHQFILLCMKLLSIHLSLAHAGGTGATVLGGQGRPLRNLLFRLIDSNVPDSIQQAVMSTLSIGASLLLPPLRERTELLHSLLPQGPESWENLSKGQRLQLDMVLNSLQEQSHVASLLGYSSFGEITALGLPLAPAMSIRPPSSTSPAEAYDHLHLAEVLLRTLVLSIGFYTERAFGELEKNSDKQLSSESQRQTDPPSHFHQLLSALHKHLLAHCFVLVLYSSVAGSLLCQVVYSLLLLPLGVVRPLLSHLLALLEHLNDCSSLLPDTGLLEEHELEMETKSKWVWLLDLERSVALAIGRCLGGMLQGPPPSLEERTSEFWLSNILLRNGLEMDFDQLDSGMAWLTEVVLLGSSSDARLAELSLSDETNTLLELALGSSSEPANGLWQRMKEYACSRDWENGGPSCDSLLETVCRCSLAVLLKHTGLQDEACWRGKYEPCEMLVEIYEMVHKVRSTLLAHKDLSGTTQGLTATKQVRITPLILIMNCVELAYICHRSADYIFTCILCLLFYYINCLVHLGGGMLQTTRTDCFLKYFESISFSCQVRLEALCQMSSFLSEMEEKSSGPTAAPQFSGLLQSVQLQFVSGCFGLGAPIICTISAANYEMQHYMSGTQSASMDTQKELQSAAHTFYQQVVCVLRQKHLLLATMFALNFWYQPVDLVLVIKCGILEILSMLTDNTCVLLNQGWCAASISGSMLLSGAVKVACARLLQILTIAASSYEDALPVDVSQSLMEVMCEQLQSVLHTFHQQQAAEKATAQETELDSSGTKQVGEADLNKVVEAQLADFLVFLRRVLSLRVTKNLSTFAKWIDPLMAIISHKCSLGSPRFRNLRTKLLAFHILERLLPACSETVQIQQVRYTTAGQMTENGYSYDEECIPIGDFSFDPYKLICCSLENGNVLSHGSGGKGYGLATTAITSGCFIWKFCITKENKGNEGTCIGVSRWPIRDYNHHTTTDMWLYRAYSGNLYHGGELVRMLPSFTQGDVITCILDMEAHTISFAKNDKEPKLAFEGVVATELYPCVLFYSSNPGEKVALCDLQMRGMPSDLLPGEPLCSPRTTVVLEACVQLLRRLHQCDHWTPHINQHIQMHLELIGPLMKEADLGSFSSRFFEEKERNREKDSAGDNTGEMLAHHFGLSEAQLSVLCTEVWPVLALIGGVDSGLRAGGLCLHKPSGRRGILLGVLKEGSSLAKLQWEDADLSVSDTPIMSLEPCDMPCCDVMRLRGLKPTVLLDLIYLMRLLEEQEWHGAQGQHLPLKKKYSEENLPCSEFECCLDEHVACEVSDDRGLTKDERTEFKEESVERDPSSPKDAVKMLEHRELTSNVFALELRAVRVSYLLLGALKSLAAILSCGKFSDLLLVPKHDPTTSLLSPSSSPNPDQPKAGRRPADESAELRPVLQYVVRSMVKWAVRPCPIKQSVSLADLERAQVMIYKGVLSKLQEDKGAKEHKGKEHNQMVKCELCNTFTLQFNNHIKQQHPGCGQSDARRGYDSTGAYVDVWFRGECGSNFPFYLLCSSCREKYLRVRQKSRVIICCVIVFPRMKGQTYDLIGQLDSTSDDDGDTDKLTGLEDFGLLLRPLGLTEKRQVPDPITFSEADPLGALGHSSADHMRRRKSYSKLTLICISSPGIVLADQKPSLSLGEQALSLKNSQDRLKALRRVTSTAQILLAYSMVMRALSQTASSQSSALESLGLADIRILVRLMSLAAAGRAHTHVDKQGLGVRGLATERSSSTSLSFLCSAIGGLVSHSPTAYRELVDICTQDLMAAATGMNIGAISDPQQRGHLNSSLIAGFHGAHQDYKEQTPPTFLVTQSLVSLLTEKGIRYRYTPDRAENEAKGVSSSLPLTHVPQLGARVGPLELANALAACVLSARLTSKHRQWAAQQLVQALAATERDSPNRPQTYSDLAGDLRKCPLKKLEGHYSKVRDLEFNSEFGTLLILTGLFLLPCFLLAPQCVAWHSVDKPFAVGYPNGKILLATAGLYENEQPLVLSVFHERVSSLKWDPTGHLLLALGQSEIVKILGFSRGTWVTLHSLFHISPITVAEWCPLPGRAPHPRLMIAVGCQSGAVYVWTLPQGGTVVSLPNKLSSSSSQEKSNGVQVSLDLLLKLPFDSAKCLFTLNGHITAVKSISFCPSGLALVSGGIGGLLNIWSLQDGSVLQTVTGFGSVVSAVWIPNVGVAACFGRSKDVLLICCTPDWISQNHVLASCRMVLRGQNILGLNRAPCMAVFLERLPLMLQEQYTYERSHVTAGDQLVHSAFLQSLASLAVGLSLEQQLCCYPCPPHHTSPDTPMCPSEWSWLATYATAVHSAEAIARGTAFPESFIVPEFQEAGAIKMSKALDNSMWSFRMDEQLMSWATTTPEDWQQGGKNEVYLWGNGRHGQLADTGTNQMMPTLAPSLSQTQQVVCGQNCTFLVQANGTVLAVGEGQYGRLGQGNSDDLYTPTVISTLQGYVVTQLVTSCGSDGHSIALTETGEVFSWGDGDFGKLGHGNSERQRRPKQIEALQGEEVIQLACGFRHSAVVTADGKLFTFGSGDSGRLGQRSTSNKMLPERVAALEGYHVGQVSCGLNHTLVLSSDGMTVWAFGDGDYGKLGTGSCTAKCYPQKVEQLCNKRIKKVCCGTQFSVVLASDGRVYTFGQERLIGLPDSMLKNKCRPQVVPALEGLFIEDIAVGCEHALALSSTGDVYAWGCNSEGQLGLGHSNLVKEPTLITALQGKTIRQISAGRCHSSAWTAPSTSTKASGGTGNFQLGLPQSIPPQYNTLKDCTPDILSMRLRVLYHFSDLMYKSWRLLNLDPKNQVCTSRYNSGTTAIIRGPLRGLLSPKVNTLPLVRCIGRTMTQGKTYGPQITVKRISSRGRCSKPIFVQIAKQVVSLNPLELRLPSRAWKVKLVGEGADDAGGVFDDTITEMCQVGATEVTDQIIFGYNVFAILVTYSPRFLLNPAAVSEDHMVQFRFLGILMAVAIRTKKPLDLHLAPWVWKQLCSIPLGAPDLEEVDLLTYRSLHGILHLDNSGITEDNFPVMIPLDSFMAHSADGKLVPVVPGGQNISLTFANRSEYVERALEHRLHEMDSQVAAVREGMSTIIPVPLLSLLTARQLEQLVCGLPEVSVEMLKKVVRYRDITDSHQLIVWLWQSLEEFTNEERVLFLRFVSGRSRLPSNPADITQKFQIIKVDRPVNGLPTAQTCFFLLRLPPYTSQAILAERLRYSIHNCPSIDMDNYMLSHNTDPADSSDTES</sequence>
<dbReference type="CDD" id="cd00078">
    <property type="entry name" value="HECTc"/>
    <property type="match status" value="1"/>
</dbReference>
<dbReference type="GeneTree" id="ENSGT00940000166813"/>
<dbReference type="GO" id="GO:0005737">
    <property type="term" value="C:cytoplasm"/>
    <property type="evidence" value="ECO:0007669"/>
    <property type="project" value="UniProtKB-SubCell"/>
</dbReference>
<feature type="repeat" description="RCC1" evidence="12">
    <location>
        <begin position="3315"/>
        <end position="3366"/>
    </location>
</feature>
<dbReference type="PROSITE" id="PS50237">
    <property type="entry name" value="HECT"/>
    <property type="match status" value="1"/>
</dbReference>
<dbReference type="InParanoid" id="A0A667X6S9"/>
<dbReference type="SUPFAM" id="SSF49899">
    <property type="entry name" value="Concanavalin A-like lectins/glucanases"/>
    <property type="match status" value="1"/>
</dbReference>
<feature type="compositionally biased region" description="Low complexity" evidence="13">
    <location>
        <begin position="2157"/>
        <end position="2167"/>
    </location>
</feature>
<dbReference type="SUPFAM" id="SSF50985">
    <property type="entry name" value="RCC1/BLIP-II"/>
    <property type="match status" value="2"/>
</dbReference>
<evidence type="ECO:0000256" key="5">
    <source>
        <dbReference type="ARBA" id="ARBA00022490"/>
    </source>
</evidence>
<keyword evidence="5" id="KW-0963">Cytoplasm</keyword>
<evidence type="ECO:0000256" key="9">
    <source>
        <dbReference type="ARBA" id="ARBA00022786"/>
    </source>
</evidence>
<reference evidence="16" key="1">
    <citation type="submission" date="2019-06" db="EMBL/GenBank/DDBJ databases">
        <authorList>
            <consortium name="Wellcome Sanger Institute Data Sharing"/>
        </authorList>
    </citation>
    <scope>NUCLEOTIDE SEQUENCE [LARGE SCALE GENOMIC DNA]</scope>
</reference>
<dbReference type="Gene3D" id="2.130.10.10">
    <property type="entry name" value="YVTN repeat-like/Quinoprotein amine dehydrogenase"/>
    <property type="match status" value="1"/>
</dbReference>
<name>A0A667X6S9_9TELE</name>
<dbReference type="GO" id="GO:0061630">
    <property type="term" value="F:ubiquitin protein ligase activity"/>
    <property type="evidence" value="ECO:0007669"/>
    <property type="project" value="UniProtKB-EC"/>
</dbReference>
<evidence type="ECO:0000259" key="15">
    <source>
        <dbReference type="PROSITE" id="PS50237"/>
    </source>
</evidence>
<feature type="domain" description="B30.2/SPRY" evidence="14">
    <location>
        <begin position="1628"/>
        <end position="1834"/>
    </location>
</feature>
<dbReference type="FunFam" id="3.30.2410.10:FF:000006">
    <property type="entry name" value="probable E3 ubiquitin-protein ligase HERC1 isoform X2"/>
    <property type="match status" value="1"/>
</dbReference>
<protein>
    <recommendedName>
        <fullName evidence="4">HECT-type E3 ubiquitin transferase</fullName>
        <ecNumber evidence="4">2.3.2.26</ecNumber>
    </recommendedName>
</protein>
<dbReference type="InterPro" id="IPR058923">
    <property type="entry name" value="RCC1-like_dom"/>
</dbReference>
<dbReference type="InterPro" id="IPR015943">
    <property type="entry name" value="WD40/YVTN_repeat-like_dom_sf"/>
</dbReference>
<dbReference type="SMART" id="SM00320">
    <property type="entry name" value="WD40"/>
    <property type="match status" value="3"/>
</dbReference>
<dbReference type="InterPro" id="IPR051625">
    <property type="entry name" value="Signaling_Regulatory_Domain"/>
</dbReference>
<dbReference type="PRINTS" id="PR00633">
    <property type="entry name" value="RCCNDNSATION"/>
</dbReference>
<dbReference type="PANTHER" id="PTHR22872:SF6">
    <property type="entry name" value="E3 UBIQUITIN-PROTEIN LIGASE HERC1-RELATED"/>
    <property type="match status" value="1"/>
</dbReference>
<dbReference type="PROSITE" id="PS50012">
    <property type="entry name" value="RCC1_3"/>
    <property type="match status" value="13"/>
</dbReference>
<dbReference type="InterPro" id="IPR043136">
    <property type="entry name" value="B30.2/SPRY_sf"/>
</dbReference>
<feature type="repeat" description="RCC1" evidence="12">
    <location>
        <begin position="3420"/>
        <end position="3471"/>
    </location>
</feature>
<dbReference type="Pfam" id="PF00632">
    <property type="entry name" value="HECT"/>
    <property type="match status" value="1"/>
</dbReference>
<comment type="catalytic activity">
    <reaction evidence="1">
        <text>S-ubiquitinyl-[E2 ubiquitin-conjugating enzyme]-L-cysteine + [acceptor protein]-L-lysine = [E2 ubiquitin-conjugating enzyme]-L-cysteine + N(6)-ubiquitinyl-[acceptor protein]-L-lysine.</text>
        <dbReference type="EC" id="2.3.2.26"/>
    </reaction>
</comment>
<dbReference type="InterPro" id="IPR013320">
    <property type="entry name" value="ConA-like_dom_sf"/>
</dbReference>
<feature type="repeat" description="RCC1" evidence="12">
    <location>
        <begin position="3159"/>
        <end position="3207"/>
    </location>
</feature>
<dbReference type="Pfam" id="PF00400">
    <property type="entry name" value="WD40"/>
    <property type="match status" value="1"/>
</dbReference>
<evidence type="ECO:0000313" key="17">
    <source>
        <dbReference type="Proteomes" id="UP000472263"/>
    </source>
</evidence>
<dbReference type="Ensembl" id="ENSMMDT00005009956.1">
    <property type="protein sequence ID" value="ENSMMDP00005009653.1"/>
    <property type="gene ID" value="ENSMMDG00005005264.1"/>
</dbReference>
<feature type="repeat" description="RCC1" evidence="12">
    <location>
        <begin position="586"/>
        <end position="637"/>
    </location>
</feature>
<dbReference type="InterPro" id="IPR009091">
    <property type="entry name" value="RCC1/BLIP-II"/>
</dbReference>
<dbReference type="SUPFAM" id="SSF56204">
    <property type="entry name" value="Hect, E3 ligase catalytic domain"/>
    <property type="match status" value="1"/>
</dbReference>
<evidence type="ECO:0000313" key="16">
    <source>
        <dbReference type="Ensembl" id="ENSMMDP00005009653.1"/>
    </source>
</evidence>
<evidence type="ECO:0000259" key="14">
    <source>
        <dbReference type="PROSITE" id="PS50188"/>
    </source>
</evidence>
<dbReference type="CDD" id="cd12881">
    <property type="entry name" value="SPRY_HERC1"/>
    <property type="match status" value="1"/>
</dbReference>
<accession>A0A667X6S9</accession>
<feature type="repeat" description="RCC1" evidence="12">
    <location>
        <begin position="535"/>
        <end position="584"/>
    </location>
</feature>
<dbReference type="SMART" id="SM00119">
    <property type="entry name" value="HECTc"/>
    <property type="match status" value="1"/>
</dbReference>
<evidence type="ECO:0000256" key="12">
    <source>
        <dbReference type="PROSITE-ProRule" id="PRU00235"/>
    </source>
</evidence>
<dbReference type="InterPro" id="IPR035983">
    <property type="entry name" value="Hect_E3_ubiquitin_ligase"/>
</dbReference>
<dbReference type="Gene3D" id="2.130.10.30">
    <property type="entry name" value="Regulator of chromosome condensation 1/beta-lactamase-inhibitor protein II"/>
    <property type="match status" value="3"/>
</dbReference>
<dbReference type="InterPro" id="IPR036322">
    <property type="entry name" value="WD40_repeat_dom_sf"/>
</dbReference>
<proteinExistence type="predicted"/>
<feature type="repeat" description="RCC1" evidence="12">
    <location>
        <begin position="689"/>
        <end position="741"/>
    </location>
</feature>